<dbReference type="Pfam" id="PF12802">
    <property type="entry name" value="MarR_2"/>
    <property type="match status" value="1"/>
</dbReference>
<evidence type="ECO:0000259" key="1">
    <source>
        <dbReference type="PROSITE" id="PS50995"/>
    </source>
</evidence>
<protein>
    <submittedName>
        <fullName evidence="2">MarR family transcriptional regulator</fullName>
    </submittedName>
</protein>
<dbReference type="InterPro" id="IPR036390">
    <property type="entry name" value="WH_DNA-bd_sf"/>
</dbReference>
<proteinExistence type="predicted"/>
<dbReference type="PRINTS" id="PR00598">
    <property type="entry name" value="HTHMARR"/>
</dbReference>
<dbReference type="PROSITE" id="PS50995">
    <property type="entry name" value="HTH_MARR_2"/>
    <property type="match status" value="1"/>
</dbReference>
<feature type="domain" description="HTH marR-type" evidence="1">
    <location>
        <begin position="22"/>
        <end position="155"/>
    </location>
</feature>
<dbReference type="RefSeq" id="WP_304376305.1">
    <property type="nucleotide sequence ID" value="NZ_JAUOZU010000007.1"/>
</dbReference>
<accession>A0ABT8YL43</accession>
<evidence type="ECO:0000313" key="3">
    <source>
        <dbReference type="Proteomes" id="UP001174932"/>
    </source>
</evidence>
<dbReference type="PANTHER" id="PTHR33164">
    <property type="entry name" value="TRANSCRIPTIONAL REGULATOR, MARR FAMILY"/>
    <property type="match status" value="1"/>
</dbReference>
<sequence>MAVFEQDEMQNDGRRIDFSILVEAIGYQLRRAQLTVFQDFHESFANEGLRPADFSVLLVVSANPGLKQSEVAEALGIQRANFVAIADSLEQRGLAERRKSETDRRVQALYLTERGEEFARGMLRTWRIHEDRLVEKLGGPAERDRLLELLGRITR</sequence>
<dbReference type="SMART" id="SM00347">
    <property type="entry name" value="HTH_MARR"/>
    <property type="match status" value="1"/>
</dbReference>
<dbReference type="EMBL" id="JAUOZU010000007">
    <property type="protein sequence ID" value="MDO6964392.1"/>
    <property type="molecule type" value="Genomic_DNA"/>
</dbReference>
<dbReference type="Gene3D" id="1.10.10.10">
    <property type="entry name" value="Winged helix-like DNA-binding domain superfamily/Winged helix DNA-binding domain"/>
    <property type="match status" value="1"/>
</dbReference>
<dbReference type="Proteomes" id="UP001174932">
    <property type="component" value="Unassembled WGS sequence"/>
</dbReference>
<keyword evidence="3" id="KW-1185">Reference proteome</keyword>
<comment type="caution">
    <text evidence="2">The sequence shown here is derived from an EMBL/GenBank/DDBJ whole genome shotgun (WGS) entry which is preliminary data.</text>
</comment>
<reference evidence="2" key="1">
    <citation type="journal article" date="2015" name="Int. J. Syst. Evol. Microbiol.">
        <title>Rhizobium alvei sp. nov., isolated from a freshwater river.</title>
        <authorList>
            <person name="Sheu S.Y."/>
            <person name="Huang H.W."/>
            <person name="Young C.C."/>
            <person name="Chen W.M."/>
        </authorList>
    </citation>
    <scope>NUCLEOTIDE SEQUENCE</scope>
    <source>
        <strain evidence="2">TNR-22</strain>
    </source>
</reference>
<dbReference type="InterPro" id="IPR036388">
    <property type="entry name" value="WH-like_DNA-bd_sf"/>
</dbReference>
<gene>
    <name evidence="2" type="ORF">Q4481_10525</name>
</gene>
<name>A0ABT8YL43_9HYPH</name>
<dbReference type="SUPFAM" id="SSF46785">
    <property type="entry name" value="Winged helix' DNA-binding domain"/>
    <property type="match status" value="1"/>
</dbReference>
<dbReference type="InterPro" id="IPR000835">
    <property type="entry name" value="HTH_MarR-typ"/>
</dbReference>
<dbReference type="InterPro" id="IPR039422">
    <property type="entry name" value="MarR/SlyA-like"/>
</dbReference>
<dbReference type="PANTHER" id="PTHR33164:SF89">
    <property type="entry name" value="MARR FAMILY REGULATORY PROTEIN"/>
    <property type="match status" value="1"/>
</dbReference>
<organism evidence="2 3">
    <name type="scientific">Rhizobium alvei</name>
    <dbReference type="NCBI Taxonomy" id="1132659"/>
    <lineage>
        <taxon>Bacteria</taxon>
        <taxon>Pseudomonadati</taxon>
        <taxon>Pseudomonadota</taxon>
        <taxon>Alphaproteobacteria</taxon>
        <taxon>Hyphomicrobiales</taxon>
        <taxon>Rhizobiaceae</taxon>
        <taxon>Rhizobium/Agrobacterium group</taxon>
        <taxon>Rhizobium</taxon>
    </lineage>
</organism>
<reference evidence="2" key="2">
    <citation type="submission" date="2023-07" db="EMBL/GenBank/DDBJ databases">
        <authorList>
            <person name="Shen H."/>
        </authorList>
    </citation>
    <scope>NUCLEOTIDE SEQUENCE</scope>
    <source>
        <strain evidence="2">TNR-22</strain>
    </source>
</reference>
<evidence type="ECO:0000313" key="2">
    <source>
        <dbReference type="EMBL" id="MDO6964392.1"/>
    </source>
</evidence>